<dbReference type="EC" id="2.1.1.72" evidence="2"/>
<comment type="similarity">
    <text evidence="1">Belongs to the N(4)/N(6)-methyltransferase family.</text>
</comment>
<evidence type="ECO:0000256" key="1">
    <source>
        <dbReference type="ARBA" id="ARBA00006594"/>
    </source>
</evidence>
<feature type="domain" description="DNA methylase adenine-specific" evidence="8">
    <location>
        <begin position="111"/>
        <end position="418"/>
    </location>
</feature>
<evidence type="ECO:0000256" key="3">
    <source>
        <dbReference type="ARBA" id="ARBA00022603"/>
    </source>
</evidence>
<proteinExistence type="inferred from homology"/>
<dbReference type="InterPro" id="IPR038333">
    <property type="entry name" value="T1MK-like_N_sf"/>
</dbReference>
<accession>A0ABS0JR06</accession>
<evidence type="ECO:0000256" key="5">
    <source>
        <dbReference type="ARBA" id="ARBA00022691"/>
    </source>
</evidence>
<dbReference type="GO" id="GO:0009007">
    <property type="term" value="F:site-specific DNA-methyltransferase (adenine-specific) activity"/>
    <property type="evidence" value="ECO:0007669"/>
    <property type="project" value="UniProtKB-EC"/>
</dbReference>
<dbReference type="InterPro" id="IPR002052">
    <property type="entry name" value="DNA_methylase_N6_adenine_CS"/>
</dbReference>
<keyword evidence="6" id="KW-0680">Restriction system</keyword>
<dbReference type="InterPro" id="IPR029063">
    <property type="entry name" value="SAM-dependent_MTases_sf"/>
</dbReference>
<dbReference type="Gene3D" id="1.20.1260.30">
    <property type="match status" value="1"/>
</dbReference>
<reference evidence="9 10" key="1">
    <citation type="submission" date="2020-11" db="EMBL/GenBank/DDBJ databases">
        <title>Sequencing the genomes of 1000 actinobacteria strains.</title>
        <authorList>
            <person name="Klenk H.-P."/>
        </authorList>
    </citation>
    <scope>NUCLEOTIDE SEQUENCE [LARGE SCALE GENOMIC DNA]</scope>
    <source>
        <strain evidence="9 10">DSM 101692</strain>
    </source>
</reference>
<evidence type="ECO:0000313" key="10">
    <source>
        <dbReference type="Proteomes" id="UP000614915"/>
    </source>
</evidence>
<evidence type="ECO:0000259" key="8">
    <source>
        <dbReference type="Pfam" id="PF02384"/>
    </source>
</evidence>
<evidence type="ECO:0000256" key="6">
    <source>
        <dbReference type="ARBA" id="ARBA00022747"/>
    </source>
</evidence>
<evidence type="ECO:0000313" key="9">
    <source>
        <dbReference type="EMBL" id="MBG6069469.1"/>
    </source>
</evidence>
<organism evidence="9 10">
    <name type="scientific">Micromonospora ureilytica</name>
    <dbReference type="NCBI Taxonomy" id="709868"/>
    <lineage>
        <taxon>Bacteria</taxon>
        <taxon>Bacillati</taxon>
        <taxon>Actinomycetota</taxon>
        <taxon>Actinomycetes</taxon>
        <taxon>Micromonosporales</taxon>
        <taxon>Micromonosporaceae</taxon>
        <taxon>Micromonospora</taxon>
    </lineage>
</organism>
<dbReference type="Gene3D" id="3.40.50.150">
    <property type="entry name" value="Vaccinia Virus protein VP39"/>
    <property type="match status" value="1"/>
</dbReference>
<evidence type="ECO:0000256" key="7">
    <source>
        <dbReference type="ARBA" id="ARBA00047942"/>
    </source>
</evidence>
<dbReference type="Pfam" id="PF02384">
    <property type="entry name" value="N6_Mtase"/>
    <property type="match status" value="1"/>
</dbReference>
<dbReference type="PRINTS" id="PR00507">
    <property type="entry name" value="N12N6MTFRASE"/>
</dbReference>
<sequence length="455" mass="51128">MAWLLFLKAYDDLEEQREILNADHDSLIEDAFRWRTWARDEKLTGDDLLAFVNDKLIPHLKALPKSESGLSAGDVIAGIFQGIDNRMRSGYQLRELVSELNKIHFDSADDIHTMARLYESMLRQVRDAAGDSGEFYTPRPVIRFMVQQVDPKLGDIVLDPAAGTGGFLIESLEYLRERNQAISVPQSEKLHASLRGFEKKSLPYLLSTMNMLLHDVDSPRISLGNSLQALMANRSASAQVDIVLTNPPFGGAESGDISKGFPKEFQTAETAWLFLYLVIETLRPGGRCGIVVPNNVLVESEIGARFKRKLFETCNVHTVVRLPDGVFAPYTDIPSNIIFFEKGAPTEAVWFYQISPPLGRKKYTKTRPMQTDEFAECSEWWGGLGRSNRTETDNAWRVTAEELVHSNYNLDLRSPVSLADLAHRPHGELLQELIAAEEEILSLLNGLHRALEDGK</sequence>
<evidence type="ECO:0000256" key="2">
    <source>
        <dbReference type="ARBA" id="ARBA00011900"/>
    </source>
</evidence>
<dbReference type="SUPFAM" id="SSF53335">
    <property type="entry name" value="S-adenosyl-L-methionine-dependent methyltransferases"/>
    <property type="match status" value="1"/>
</dbReference>
<protein>
    <recommendedName>
        <fullName evidence="2">site-specific DNA-methyltransferase (adenine-specific)</fullName>
        <ecNumber evidence="2">2.1.1.72</ecNumber>
    </recommendedName>
</protein>
<keyword evidence="10" id="KW-1185">Reference proteome</keyword>
<comment type="catalytic activity">
    <reaction evidence="7">
        <text>a 2'-deoxyadenosine in DNA + S-adenosyl-L-methionine = an N(6)-methyl-2'-deoxyadenosine in DNA + S-adenosyl-L-homocysteine + H(+)</text>
        <dbReference type="Rhea" id="RHEA:15197"/>
        <dbReference type="Rhea" id="RHEA-COMP:12418"/>
        <dbReference type="Rhea" id="RHEA-COMP:12419"/>
        <dbReference type="ChEBI" id="CHEBI:15378"/>
        <dbReference type="ChEBI" id="CHEBI:57856"/>
        <dbReference type="ChEBI" id="CHEBI:59789"/>
        <dbReference type="ChEBI" id="CHEBI:90615"/>
        <dbReference type="ChEBI" id="CHEBI:90616"/>
        <dbReference type="EC" id="2.1.1.72"/>
    </reaction>
</comment>
<dbReference type="GO" id="GO:0032259">
    <property type="term" value="P:methylation"/>
    <property type="evidence" value="ECO:0007669"/>
    <property type="project" value="UniProtKB-KW"/>
</dbReference>
<dbReference type="InterPro" id="IPR051537">
    <property type="entry name" value="DNA_Adenine_Mtase"/>
</dbReference>
<dbReference type="InterPro" id="IPR003356">
    <property type="entry name" value="DNA_methylase_A-5"/>
</dbReference>
<keyword evidence="4 9" id="KW-0808">Transferase</keyword>
<dbReference type="Proteomes" id="UP000614915">
    <property type="component" value="Unassembled WGS sequence"/>
</dbReference>
<evidence type="ECO:0000256" key="4">
    <source>
        <dbReference type="ARBA" id="ARBA00022679"/>
    </source>
</evidence>
<comment type="caution">
    <text evidence="9">The sequence shown here is derived from an EMBL/GenBank/DDBJ whole genome shotgun (WGS) entry which is preliminary data.</text>
</comment>
<gene>
    <name evidence="9" type="ORF">IW248_005756</name>
</gene>
<keyword evidence="3 9" id="KW-0489">Methyltransferase</keyword>
<keyword evidence="5" id="KW-0949">S-adenosyl-L-methionine</keyword>
<dbReference type="PANTHER" id="PTHR42933">
    <property type="entry name" value="SLR6095 PROTEIN"/>
    <property type="match status" value="1"/>
</dbReference>
<dbReference type="PROSITE" id="PS00092">
    <property type="entry name" value="N6_MTASE"/>
    <property type="match status" value="1"/>
</dbReference>
<dbReference type="EMBL" id="JADOTX010000001">
    <property type="protein sequence ID" value="MBG6069469.1"/>
    <property type="molecule type" value="Genomic_DNA"/>
</dbReference>
<dbReference type="PANTHER" id="PTHR42933:SF4">
    <property type="entry name" value="TYPE I RESTRICTION ENZYME ECOKI METHYLASE SUBUNIT"/>
    <property type="match status" value="1"/>
</dbReference>
<name>A0ABS0JR06_9ACTN</name>